<feature type="region of interest" description="Disordered" evidence="1">
    <location>
        <begin position="201"/>
        <end position="226"/>
    </location>
</feature>
<dbReference type="Proteomes" id="UP001153076">
    <property type="component" value="Unassembled WGS sequence"/>
</dbReference>
<organism evidence="2 3">
    <name type="scientific">Carnegiea gigantea</name>
    <dbReference type="NCBI Taxonomy" id="171969"/>
    <lineage>
        <taxon>Eukaryota</taxon>
        <taxon>Viridiplantae</taxon>
        <taxon>Streptophyta</taxon>
        <taxon>Embryophyta</taxon>
        <taxon>Tracheophyta</taxon>
        <taxon>Spermatophyta</taxon>
        <taxon>Magnoliopsida</taxon>
        <taxon>eudicotyledons</taxon>
        <taxon>Gunneridae</taxon>
        <taxon>Pentapetalae</taxon>
        <taxon>Caryophyllales</taxon>
        <taxon>Cactineae</taxon>
        <taxon>Cactaceae</taxon>
        <taxon>Cactoideae</taxon>
        <taxon>Echinocereeae</taxon>
        <taxon>Carnegiea</taxon>
    </lineage>
</organism>
<comment type="caution">
    <text evidence="2">The sequence shown here is derived from an EMBL/GenBank/DDBJ whole genome shotgun (WGS) entry which is preliminary data.</text>
</comment>
<proteinExistence type="predicted"/>
<feature type="region of interest" description="Disordered" evidence="1">
    <location>
        <begin position="252"/>
        <end position="278"/>
    </location>
</feature>
<feature type="compositionally biased region" description="Basic residues" evidence="1">
    <location>
        <begin position="203"/>
        <end position="223"/>
    </location>
</feature>
<reference evidence="2" key="1">
    <citation type="submission" date="2022-04" db="EMBL/GenBank/DDBJ databases">
        <title>Carnegiea gigantea Genome sequencing and assembly v2.</title>
        <authorList>
            <person name="Copetti D."/>
            <person name="Sanderson M.J."/>
            <person name="Burquez A."/>
            <person name="Wojciechowski M.F."/>
        </authorList>
    </citation>
    <scope>NUCLEOTIDE SEQUENCE</scope>
    <source>
        <strain evidence="2">SGP5-SGP5p</strain>
        <tissue evidence="2">Aerial part</tissue>
    </source>
</reference>
<evidence type="ECO:0000313" key="2">
    <source>
        <dbReference type="EMBL" id="KAJ8438007.1"/>
    </source>
</evidence>
<keyword evidence="3" id="KW-1185">Reference proteome</keyword>
<name>A0A9Q1K7B4_9CARY</name>
<evidence type="ECO:0000256" key="1">
    <source>
        <dbReference type="SAM" id="MobiDB-lite"/>
    </source>
</evidence>
<evidence type="ECO:0000313" key="3">
    <source>
        <dbReference type="Proteomes" id="UP001153076"/>
    </source>
</evidence>
<dbReference type="AlphaFoldDB" id="A0A9Q1K7B4"/>
<sequence length="299" mass="33419">MHTPNLMFPVRVQMLDTSLILTRDIDDKATEQLEKPVDTATFDPSNLGLMSCPKGYSLDCATPVSQDRGAHVMELQAEMANKKRELRAERADEVSWSKRLCPEPNLFESEAVGNAGLQRLDSDDSHMWVSSSNLEMMTWWIGLKSAEDGDCSHFTKSPTFSVVGKYEDSGVVYKLSGLVQDDALRELFVISLDLLAQPLSTRQKGKKSRGKTSRLQCRKRPRQKSNESNLVLTMELRKCCRSLQNEVTYVIDSSSSSDDDSNHFDALEEDGNNSTNSPLVLLKAKASGNSKDENAREIF</sequence>
<gene>
    <name evidence="2" type="ORF">Cgig2_029988</name>
</gene>
<accession>A0A9Q1K7B4</accession>
<dbReference type="EMBL" id="JAKOGI010000273">
    <property type="protein sequence ID" value="KAJ8438007.1"/>
    <property type="molecule type" value="Genomic_DNA"/>
</dbReference>
<protein>
    <submittedName>
        <fullName evidence="2">Uncharacterized protein</fullName>
    </submittedName>
</protein>